<evidence type="ECO:0000259" key="17">
    <source>
        <dbReference type="Pfam" id="PF16491"/>
    </source>
</evidence>
<keyword evidence="10 15" id="KW-0472">Membrane</keyword>
<evidence type="ECO:0000259" key="16">
    <source>
        <dbReference type="Pfam" id="PF01435"/>
    </source>
</evidence>
<keyword evidence="3 15" id="KW-0812">Transmembrane</keyword>
<keyword evidence="4 14" id="KW-0479">Metal-binding</keyword>
<evidence type="ECO:0000256" key="9">
    <source>
        <dbReference type="ARBA" id="ARBA00023049"/>
    </source>
</evidence>
<dbReference type="eggNOG" id="KOG2719">
    <property type="taxonomic scope" value="Eukaryota"/>
</dbReference>
<dbReference type="GO" id="GO:0036503">
    <property type="term" value="P:ERAD pathway"/>
    <property type="evidence" value="ECO:0007669"/>
    <property type="project" value="EnsemblFungi"/>
</dbReference>
<dbReference type="GO" id="GO:0071586">
    <property type="term" value="P:CAAX-box protein processing"/>
    <property type="evidence" value="ECO:0007669"/>
    <property type="project" value="UniProtKB-UniRule"/>
</dbReference>
<evidence type="ECO:0000256" key="2">
    <source>
        <dbReference type="ARBA" id="ARBA00022670"/>
    </source>
</evidence>
<keyword evidence="8 15" id="KW-1133">Transmembrane helix</keyword>
<evidence type="ECO:0000256" key="3">
    <source>
        <dbReference type="ARBA" id="ARBA00022692"/>
    </source>
</evidence>
<dbReference type="InterPro" id="IPR032456">
    <property type="entry name" value="Peptidase_M48_N"/>
</dbReference>
<dbReference type="GO" id="GO:0005789">
    <property type="term" value="C:endoplasmic reticulum membrane"/>
    <property type="evidence" value="ECO:0007669"/>
    <property type="project" value="UniProtKB-SubCell"/>
</dbReference>
<evidence type="ECO:0000313" key="18">
    <source>
        <dbReference type="EMBL" id="KTW27460.1"/>
    </source>
</evidence>
<feature type="active site" evidence="13">
    <location>
        <position position="298"/>
    </location>
</feature>
<comment type="cofactor">
    <cofactor evidence="14 15">
        <name>Zn(2+)</name>
        <dbReference type="ChEBI" id="CHEBI:29105"/>
    </cofactor>
    <text evidence="14 15">Binds 1 zinc ion per subunit.</text>
</comment>
<dbReference type="RefSeq" id="XP_018228430.1">
    <property type="nucleotide sequence ID" value="XM_018375222.1"/>
</dbReference>
<evidence type="ECO:0000256" key="6">
    <source>
        <dbReference type="ARBA" id="ARBA00022824"/>
    </source>
</evidence>
<feature type="transmembrane region" description="Helical" evidence="15">
    <location>
        <begin position="119"/>
        <end position="138"/>
    </location>
</feature>
<comment type="caution">
    <text evidence="18">The sequence shown here is derived from an EMBL/GenBank/DDBJ whole genome shotgun (WGS) entry which is preliminary data.</text>
</comment>
<sequence length="437" mass="51249">MDFLEDLKNRLDIPGFPWKKLVVSFIIAQYTFEQFLMLRQYKKLKEKKPPITLENIIDQETFDKSQTYSRVKTKFGFIVELYGLIQKMLIIKYDVLPKLYAYVQSLINRFFSEKNSGEIMYSLFFFFILNISVLILNLPTSIYSTFVLEERFGFNKQTPSLFITDLLKSQILLIVIGGPVLFVFLKIVAYFGQIFFYYLWLFVLVFQIVMILIYPAFIQPLFNKLTPLPEGELKTKVENLASELKFPLKKIYVIDGSKRSAHSNAYFFGLPWNKHIVIYDTLIGKLETVEIVAILAHELGHWALYHVSKMLIIAQVHIFFVFMLFSVFIQNTSLYYSFGFYSDMPILIGFVLYNDILTPINSILTFFINILSRKNEFQADAFAAKLNYTNELSRALIKLHIQNLTNMDADWLYSSYHYSHPILSERLRSLGYTHESK</sequence>
<evidence type="ECO:0000256" key="4">
    <source>
        <dbReference type="ARBA" id="ARBA00022723"/>
    </source>
</evidence>
<proteinExistence type="inferred from homology"/>
<accession>A0A0W4ZGI1</accession>
<keyword evidence="19" id="KW-1185">Reference proteome</keyword>
<feature type="transmembrane region" description="Helical" evidence="15">
    <location>
        <begin position="318"/>
        <end position="338"/>
    </location>
</feature>
<protein>
    <recommendedName>
        <fullName evidence="15">CAAX prenyl protease</fullName>
        <ecNumber evidence="15">3.4.24.84</ecNumber>
    </recommendedName>
</protein>
<comment type="catalytic activity">
    <reaction evidence="11 15">
        <text>Hydrolyzes the peptide bond -P2-(S-farnesyl or geranylgeranyl)C-P1'-P2'-P3'-COOH where P1' and P2' are amino acids with aliphatic side chains and P3' is any C-terminal residue.</text>
        <dbReference type="EC" id="3.4.24.84"/>
    </reaction>
</comment>
<feature type="active site" description="Proton donor" evidence="13">
    <location>
        <position position="380"/>
    </location>
</feature>
<keyword evidence="9 15" id="KW-0482">Metalloprotease</keyword>
<keyword evidence="6 15" id="KW-0256">Endoplasmic reticulum</keyword>
<dbReference type="EC" id="3.4.24.84" evidence="15"/>
<keyword evidence="2 15" id="KW-0645">Protease</keyword>
<evidence type="ECO:0000256" key="5">
    <source>
        <dbReference type="ARBA" id="ARBA00022801"/>
    </source>
</evidence>
<dbReference type="AlphaFoldDB" id="A0A0W4ZGI1"/>
<reference evidence="19" key="1">
    <citation type="journal article" date="2016" name="Nat. Commun.">
        <title>Genome analysis of three Pneumocystis species reveals adaptation mechanisms to life exclusively in mammalian hosts.</title>
        <authorList>
            <person name="Ma L."/>
            <person name="Chen Z."/>
            <person name="Huang D.W."/>
            <person name="Kutty G."/>
            <person name="Ishihara M."/>
            <person name="Wang H."/>
            <person name="Abouelleil A."/>
            <person name="Bishop L."/>
            <person name="Davey E."/>
            <person name="Deng R."/>
            <person name="Deng X."/>
            <person name="Fan L."/>
            <person name="Fantoni G."/>
            <person name="Fitzgerald M."/>
            <person name="Gogineni E."/>
            <person name="Goldberg J.M."/>
            <person name="Handley G."/>
            <person name="Hu X."/>
            <person name="Huber C."/>
            <person name="Jiao X."/>
            <person name="Jones K."/>
            <person name="Levin J.Z."/>
            <person name="Liu Y."/>
            <person name="Macdonald P."/>
            <person name="Melnikov A."/>
            <person name="Raley C."/>
            <person name="Sassi M."/>
            <person name="Sherman B.T."/>
            <person name="Song X."/>
            <person name="Sykes S."/>
            <person name="Tran B."/>
            <person name="Walsh L."/>
            <person name="Xia Y."/>
            <person name="Yang J."/>
            <person name="Young S."/>
            <person name="Zeng Q."/>
            <person name="Zheng X."/>
            <person name="Stephens R."/>
            <person name="Nusbaum C."/>
            <person name="Birren B.W."/>
            <person name="Azadi P."/>
            <person name="Lempicki R.A."/>
            <person name="Cuomo C.A."/>
            <person name="Kovacs J.A."/>
        </authorList>
    </citation>
    <scope>NUCLEOTIDE SEQUENCE [LARGE SCALE GENOMIC DNA]</scope>
    <source>
        <strain evidence="19">RU7</strain>
    </source>
</reference>
<keyword evidence="7 14" id="KW-0862">Zinc</keyword>
<feature type="transmembrane region" description="Helical" evidence="15">
    <location>
        <begin position="197"/>
        <end position="217"/>
    </location>
</feature>
<dbReference type="GO" id="GO:0046872">
    <property type="term" value="F:metal ion binding"/>
    <property type="evidence" value="ECO:0007669"/>
    <property type="project" value="UniProtKB-UniRule"/>
</dbReference>
<dbReference type="OrthoDB" id="360839at2759"/>
<feature type="transmembrane region" description="Helical" evidence="15">
    <location>
        <begin position="344"/>
        <end position="368"/>
    </location>
</feature>
<dbReference type="CDD" id="cd07343">
    <property type="entry name" value="M48A_Zmpste24p_like"/>
    <property type="match status" value="1"/>
</dbReference>
<feature type="binding site" evidence="14">
    <location>
        <position position="297"/>
    </location>
    <ligand>
        <name>Zn(2+)</name>
        <dbReference type="ChEBI" id="CHEBI:29105"/>
        <note>catalytic</note>
    </ligand>
</feature>
<dbReference type="PANTHER" id="PTHR10120">
    <property type="entry name" value="CAAX PRENYL PROTEASE 1"/>
    <property type="match status" value="1"/>
</dbReference>
<feature type="binding site" evidence="14">
    <location>
        <position position="376"/>
    </location>
    <ligand>
        <name>Zn(2+)</name>
        <dbReference type="ChEBI" id="CHEBI:29105"/>
        <note>catalytic</note>
    </ligand>
</feature>
<dbReference type="GO" id="GO:0120236">
    <property type="term" value="P:negative regulation of post-translational protein targeting to membrane, translocation"/>
    <property type="evidence" value="ECO:0007669"/>
    <property type="project" value="EnsemblFungi"/>
</dbReference>
<dbReference type="Proteomes" id="UP000053447">
    <property type="component" value="Unassembled WGS sequence"/>
</dbReference>
<evidence type="ECO:0000256" key="8">
    <source>
        <dbReference type="ARBA" id="ARBA00022989"/>
    </source>
</evidence>
<evidence type="ECO:0000313" key="19">
    <source>
        <dbReference type="Proteomes" id="UP000053447"/>
    </source>
</evidence>
<dbReference type="GO" id="GO:0004222">
    <property type="term" value="F:metalloendopeptidase activity"/>
    <property type="evidence" value="ECO:0007669"/>
    <property type="project" value="UniProtKB-UniRule"/>
</dbReference>
<evidence type="ECO:0000256" key="7">
    <source>
        <dbReference type="ARBA" id="ARBA00022833"/>
    </source>
</evidence>
<evidence type="ECO:0000256" key="10">
    <source>
        <dbReference type="ARBA" id="ARBA00023136"/>
    </source>
</evidence>
<dbReference type="Pfam" id="PF16491">
    <property type="entry name" value="Peptidase_M48_N"/>
    <property type="match status" value="1"/>
</dbReference>
<feature type="domain" description="CAAX prenyl protease 1 N-terminal" evidence="17">
    <location>
        <begin position="40"/>
        <end position="224"/>
    </location>
</feature>
<comment type="similarity">
    <text evidence="12 15">Belongs to the peptidase M48A family.</text>
</comment>
<dbReference type="InterPro" id="IPR001915">
    <property type="entry name" value="Peptidase_M48"/>
</dbReference>
<dbReference type="GeneID" id="28941477"/>
<evidence type="ECO:0000256" key="12">
    <source>
        <dbReference type="ARBA" id="ARBA00060927"/>
    </source>
</evidence>
<dbReference type="Pfam" id="PF01435">
    <property type="entry name" value="Peptidase_M48"/>
    <property type="match status" value="1"/>
</dbReference>
<dbReference type="STRING" id="1408657.A0A0W4ZGI1"/>
<dbReference type="GO" id="GO:0031204">
    <property type="term" value="P:post-translational protein targeting to membrane, translocation"/>
    <property type="evidence" value="ECO:0007669"/>
    <property type="project" value="EnsemblFungi"/>
</dbReference>
<dbReference type="EMBL" id="LFWA01000014">
    <property type="protein sequence ID" value="KTW27460.1"/>
    <property type="molecule type" value="Genomic_DNA"/>
</dbReference>
<dbReference type="FunFam" id="3.30.2010.10:FF:000002">
    <property type="entry name" value="CAAX prenyl protease"/>
    <property type="match status" value="1"/>
</dbReference>
<evidence type="ECO:0000256" key="15">
    <source>
        <dbReference type="RuleBase" id="RU366005"/>
    </source>
</evidence>
<keyword evidence="5 15" id="KW-0378">Hydrolase</keyword>
<dbReference type="InterPro" id="IPR027057">
    <property type="entry name" value="CAXX_Prtase_1"/>
</dbReference>
<evidence type="ECO:0000256" key="11">
    <source>
        <dbReference type="ARBA" id="ARBA00044456"/>
    </source>
</evidence>
<evidence type="ECO:0000256" key="1">
    <source>
        <dbReference type="ARBA" id="ARBA00004477"/>
    </source>
</evidence>
<feature type="domain" description="Peptidase M48" evidence="16">
    <location>
        <begin position="227"/>
        <end position="431"/>
    </location>
</feature>
<comment type="subcellular location">
    <subcellularLocation>
        <location evidence="1 15">Endoplasmic reticulum membrane</location>
        <topology evidence="1 15">Multi-pass membrane protein</topology>
    </subcellularLocation>
</comment>
<feature type="binding site" evidence="14">
    <location>
        <position position="301"/>
    </location>
    <ligand>
        <name>Zn(2+)</name>
        <dbReference type="ChEBI" id="CHEBI:29105"/>
        <note>catalytic</note>
    </ligand>
</feature>
<evidence type="ECO:0000256" key="13">
    <source>
        <dbReference type="PIRSR" id="PIRSR627057-1"/>
    </source>
</evidence>
<organism evidence="18 19">
    <name type="scientific">Pneumocystis jirovecii (strain RU7)</name>
    <name type="common">Human pneumocystis pneumonia agent</name>
    <dbReference type="NCBI Taxonomy" id="1408657"/>
    <lineage>
        <taxon>Eukaryota</taxon>
        <taxon>Fungi</taxon>
        <taxon>Dikarya</taxon>
        <taxon>Ascomycota</taxon>
        <taxon>Taphrinomycotina</taxon>
        <taxon>Pneumocystomycetes</taxon>
        <taxon>Pneumocystaceae</taxon>
        <taxon>Pneumocystis</taxon>
    </lineage>
</organism>
<feature type="transmembrane region" description="Helical" evidence="15">
    <location>
        <begin position="171"/>
        <end position="191"/>
    </location>
</feature>
<comment type="function">
    <text evidence="15">Proteolytically removes the C-terminal three residues of farnesylated proteins.</text>
</comment>
<dbReference type="GO" id="GO:0005637">
    <property type="term" value="C:nuclear inner membrane"/>
    <property type="evidence" value="ECO:0007669"/>
    <property type="project" value="EnsemblFungi"/>
</dbReference>
<gene>
    <name evidence="18" type="ORF">T551_02959</name>
</gene>
<dbReference type="Gene3D" id="3.30.2010.10">
    <property type="entry name" value="Metalloproteases ('zincins'), catalytic domain"/>
    <property type="match status" value="1"/>
</dbReference>
<name>A0A0W4ZGI1_PNEJ7</name>
<evidence type="ECO:0000256" key="14">
    <source>
        <dbReference type="PIRSR" id="PIRSR627057-2"/>
    </source>
</evidence>
<dbReference type="GO" id="GO:0007323">
    <property type="term" value="P:peptide pheromone maturation"/>
    <property type="evidence" value="ECO:0007669"/>
    <property type="project" value="EnsemblFungi"/>
</dbReference>
<dbReference type="VEuPathDB" id="FungiDB:T551_02959"/>